<dbReference type="GO" id="GO:0004364">
    <property type="term" value="F:glutathione transferase activity"/>
    <property type="evidence" value="ECO:0007669"/>
    <property type="project" value="UniProtKB-EC"/>
</dbReference>
<dbReference type="FunFam" id="3.40.30.10:FF:000044">
    <property type="entry name" value="Glutathione S-transferase GSTU6"/>
    <property type="match status" value="1"/>
</dbReference>
<dbReference type="InterPro" id="IPR004045">
    <property type="entry name" value="Glutathione_S-Trfase_N"/>
</dbReference>
<dbReference type="Gramene" id="TRITD4Bv1G136790.2">
    <property type="protein sequence ID" value="TRITD4Bv1G136790.2"/>
    <property type="gene ID" value="TRITD4Bv1G136790"/>
</dbReference>
<gene>
    <name evidence="8" type="ORF">TRITD_4Bv1G136790</name>
</gene>
<organism evidence="8 9">
    <name type="scientific">Triticum turgidum subsp. durum</name>
    <name type="common">Durum wheat</name>
    <name type="synonym">Triticum durum</name>
    <dbReference type="NCBI Taxonomy" id="4567"/>
    <lineage>
        <taxon>Eukaryota</taxon>
        <taxon>Viridiplantae</taxon>
        <taxon>Streptophyta</taxon>
        <taxon>Embryophyta</taxon>
        <taxon>Tracheophyta</taxon>
        <taxon>Spermatophyta</taxon>
        <taxon>Magnoliopsida</taxon>
        <taxon>Liliopsida</taxon>
        <taxon>Poales</taxon>
        <taxon>Poaceae</taxon>
        <taxon>BOP clade</taxon>
        <taxon>Pooideae</taxon>
        <taxon>Triticodae</taxon>
        <taxon>Triticeae</taxon>
        <taxon>Triticinae</taxon>
        <taxon>Triticum</taxon>
    </lineage>
</organism>
<evidence type="ECO:0000313" key="8">
    <source>
        <dbReference type="EMBL" id="VAI07759.1"/>
    </source>
</evidence>
<comment type="similarity">
    <text evidence="3">Belongs to the GST superfamily. Tau family.</text>
</comment>
<dbReference type="InterPro" id="IPR010987">
    <property type="entry name" value="Glutathione-S-Trfase_C-like"/>
</dbReference>
<keyword evidence="9" id="KW-1185">Reference proteome</keyword>
<name>A0A9R0WDH2_TRITD</name>
<evidence type="ECO:0000313" key="9">
    <source>
        <dbReference type="Proteomes" id="UP000324705"/>
    </source>
</evidence>
<keyword evidence="2" id="KW-0808">Transferase</keyword>
<reference evidence="8 9" key="1">
    <citation type="submission" date="2017-09" db="EMBL/GenBank/DDBJ databases">
        <authorList>
            <consortium name="International Durum Wheat Genome Sequencing Consortium (IDWGSC)"/>
            <person name="Milanesi L."/>
        </authorList>
    </citation>
    <scope>NUCLEOTIDE SEQUENCE [LARGE SCALE GENOMIC DNA]</scope>
    <source>
        <strain evidence="9">cv. Svevo</strain>
    </source>
</reference>
<dbReference type="CDD" id="cd03058">
    <property type="entry name" value="GST_N_Tau"/>
    <property type="match status" value="1"/>
</dbReference>
<dbReference type="PROSITE" id="PS50404">
    <property type="entry name" value="GST_NTER"/>
    <property type="match status" value="1"/>
</dbReference>
<accession>A0A9R0WDH2</accession>
<dbReference type="AlphaFoldDB" id="A0A9R0WDH2"/>
<proteinExistence type="inferred from homology"/>
<protein>
    <recommendedName>
        <fullName evidence="1">glutathione transferase</fullName>
        <ecNumber evidence="1">2.5.1.18</ecNumber>
    </recommendedName>
</protein>
<evidence type="ECO:0000256" key="4">
    <source>
        <dbReference type="ARBA" id="ARBA00047960"/>
    </source>
</evidence>
<dbReference type="GO" id="GO:0005737">
    <property type="term" value="C:cytoplasm"/>
    <property type="evidence" value="ECO:0007669"/>
    <property type="project" value="TreeGrafter"/>
</dbReference>
<evidence type="ECO:0000256" key="3">
    <source>
        <dbReference type="ARBA" id="ARBA00025743"/>
    </source>
</evidence>
<evidence type="ECO:0000259" key="6">
    <source>
        <dbReference type="PROSITE" id="PS50404"/>
    </source>
</evidence>
<dbReference type="InterPro" id="IPR036249">
    <property type="entry name" value="Thioredoxin-like_sf"/>
</dbReference>
<evidence type="ECO:0000256" key="5">
    <source>
        <dbReference type="SAM" id="MobiDB-lite"/>
    </source>
</evidence>
<feature type="domain" description="GST C-terminal" evidence="7">
    <location>
        <begin position="119"/>
        <end position="254"/>
    </location>
</feature>
<dbReference type="GO" id="GO:0009407">
    <property type="term" value="P:toxin catabolic process"/>
    <property type="evidence" value="ECO:0007669"/>
    <property type="project" value="UniProtKB-ARBA"/>
</dbReference>
<dbReference type="InterPro" id="IPR045074">
    <property type="entry name" value="GST_C_Tau"/>
</dbReference>
<dbReference type="InterPro" id="IPR036282">
    <property type="entry name" value="Glutathione-S-Trfase_C_sf"/>
</dbReference>
<dbReference type="Gene3D" id="1.20.1050.10">
    <property type="match status" value="1"/>
</dbReference>
<dbReference type="SFLD" id="SFLDG00358">
    <property type="entry name" value="Main_(cytGST)"/>
    <property type="match status" value="1"/>
</dbReference>
<feature type="compositionally biased region" description="Polar residues" evidence="5">
    <location>
        <begin position="1"/>
        <end position="18"/>
    </location>
</feature>
<comment type="catalytic activity">
    <reaction evidence="4">
        <text>RX + glutathione = an S-substituted glutathione + a halide anion + H(+)</text>
        <dbReference type="Rhea" id="RHEA:16437"/>
        <dbReference type="ChEBI" id="CHEBI:15378"/>
        <dbReference type="ChEBI" id="CHEBI:16042"/>
        <dbReference type="ChEBI" id="CHEBI:17792"/>
        <dbReference type="ChEBI" id="CHEBI:57925"/>
        <dbReference type="ChEBI" id="CHEBI:90779"/>
        <dbReference type="EC" id="2.5.1.18"/>
    </reaction>
</comment>
<dbReference type="CDD" id="cd03185">
    <property type="entry name" value="GST_C_Tau"/>
    <property type="match status" value="1"/>
</dbReference>
<dbReference type="InterPro" id="IPR040079">
    <property type="entry name" value="Glutathione_S-Trfase"/>
</dbReference>
<evidence type="ECO:0000259" key="7">
    <source>
        <dbReference type="PROSITE" id="PS50405"/>
    </source>
</evidence>
<dbReference type="SFLD" id="SFLDG01152">
    <property type="entry name" value="Main.3:_Omega-_and_Tau-like"/>
    <property type="match status" value="1"/>
</dbReference>
<dbReference type="SUPFAM" id="SSF47616">
    <property type="entry name" value="GST C-terminal domain-like"/>
    <property type="match status" value="1"/>
</dbReference>
<dbReference type="OMA" id="MRGNSCR"/>
<dbReference type="EC" id="2.5.1.18" evidence="1"/>
<dbReference type="EMBL" id="LT934118">
    <property type="protein sequence ID" value="VAI07759.1"/>
    <property type="molecule type" value="Genomic_DNA"/>
</dbReference>
<evidence type="ECO:0000256" key="2">
    <source>
        <dbReference type="ARBA" id="ARBA00022679"/>
    </source>
</evidence>
<dbReference type="SUPFAM" id="SSF52833">
    <property type="entry name" value="Thioredoxin-like"/>
    <property type="match status" value="1"/>
</dbReference>
<dbReference type="PANTHER" id="PTHR11260:SF709">
    <property type="entry name" value="GLUTATHIONE S-TRANSFERASE"/>
    <property type="match status" value="1"/>
</dbReference>
<dbReference type="PANTHER" id="PTHR11260">
    <property type="entry name" value="GLUTATHIONE S-TRANSFERASE, GST, SUPERFAMILY, GST DOMAIN CONTAINING"/>
    <property type="match status" value="1"/>
</dbReference>
<dbReference type="InterPro" id="IPR045073">
    <property type="entry name" value="Omega/Tau-like"/>
</dbReference>
<evidence type="ECO:0000256" key="1">
    <source>
        <dbReference type="ARBA" id="ARBA00012452"/>
    </source>
</evidence>
<dbReference type="Pfam" id="PF13410">
    <property type="entry name" value="GST_C_2"/>
    <property type="match status" value="1"/>
</dbReference>
<feature type="region of interest" description="Disordered" evidence="5">
    <location>
        <begin position="1"/>
        <end position="28"/>
    </location>
</feature>
<dbReference type="SFLD" id="SFLDS00019">
    <property type="entry name" value="Glutathione_Transferase_(cytos"/>
    <property type="match status" value="1"/>
</dbReference>
<feature type="domain" description="GST N-terminal" evidence="6">
    <location>
        <begin position="33"/>
        <end position="112"/>
    </location>
</feature>
<dbReference type="PROSITE" id="PS50405">
    <property type="entry name" value="GST_CTER"/>
    <property type="match status" value="1"/>
</dbReference>
<dbReference type="Proteomes" id="UP000324705">
    <property type="component" value="Chromosome 4B"/>
</dbReference>
<dbReference type="Gene3D" id="3.40.30.10">
    <property type="entry name" value="Glutaredoxin"/>
    <property type="match status" value="1"/>
</dbReference>
<dbReference type="Pfam" id="PF02798">
    <property type="entry name" value="GST_N"/>
    <property type="match status" value="1"/>
</dbReference>
<dbReference type="FunFam" id="1.20.1050.10:FF:000016">
    <property type="entry name" value="Glutathione S-transferase U9"/>
    <property type="match status" value="1"/>
</dbReference>
<dbReference type="GO" id="GO:0006749">
    <property type="term" value="P:glutathione metabolic process"/>
    <property type="evidence" value="ECO:0007669"/>
    <property type="project" value="InterPro"/>
</dbReference>
<sequence>MRGNSCRQQQVRNTTSLREQGIERGGKTMSGEGDIKLLGMVVSPFVVRVRMALHMKGVSYEYIEQDLFNKSEILLRSNPVNKKVPVLIHGGKPISESLVIVQYADEVWSGKGASILPADPHERAVARFWAAYVDDKLFPAYIGIMKAATEEARAEKAKEALVGLASLEEAFTQSSKGKPFFAGDSVGYLDLAVGCNLFWLEAIRKMFGVTFFDVGKTPLLAAWAERFAGTEMAREVVPDADSAVVFAKKLQARFGSNTSAK</sequence>